<protein>
    <submittedName>
        <fullName evidence="8">DNA-binding response regulator, NarL/FixJ family, contains REC and HTH domains</fullName>
    </submittedName>
</protein>
<dbReference type="GO" id="GO:0006355">
    <property type="term" value="P:regulation of DNA-templated transcription"/>
    <property type="evidence" value="ECO:0007669"/>
    <property type="project" value="InterPro"/>
</dbReference>
<dbReference type="PROSITE" id="PS50110">
    <property type="entry name" value="RESPONSE_REGULATORY"/>
    <property type="match status" value="1"/>
</dbReference>
<dbReference type="InterPro" id="IPR000792">
    <property type="entry name" value="Tscrpt_reg_LuxR_C"/>
</dbReference>
<evidence type="ECO:0000313" key="8">
    <source>
        <dbReference type="EMBL" id="SDS88342.1"/>
    </source>
</evidence>
<dbReference type="Pfam" id="PF00072">
    <property type="entry name" value="Response_reg"/>
    <property type="match status" value="1"/>
</dbReference>
<evidence type="ECO:0000256" key="4">
    <source>
        <dbReference type="ARBA" id="ARBA00023163"/>
    </source>
</evidence>
<dbReference type="PROSITE" id="PS50043">
    <property type="entry name" value="HTH_LUXR_2"/>
    <property type="match status" value="1"/>
</dbReference>
<dbReference type="InterPro" id="IPR039420">
    <property type="entry name" value="WalR-like"/>
</dbReference>
<feature type="domain" description="Response regulatory" evidence="7">
    <location>
        <begin position="7"/>
        <end position="123"/>
    </location>
</feature>
<evidence type="ECO:0000256" key="3">
    <source>
        <dbReference type="ARBA" id="ARBA00023125"/>
    </source>
</evidence>
<keyword evidence="9" id="KW-1185">Reference proteome</keyword>
<reference evidence="8 9" key="1">
    <citation type="submission" date="2016-10" db="EMBL/GenBank/DDBJ databases">
        <authorList>
            <person name="de Groot N.N."/>
        </authorList>
    </citation>
    <scope>NUCLEOTIDE SEQUENCE [LARGE SCALE GENOMIC DNA]</scope>
    <source>
        <strain evidence="8 9">DSM 21800</strain>
    </source>
</reference>
<dbReference type="EMBL" id="LT629772">
    <property type="protein sequence ID" value="SDS88342.1"/>
    <property type="molecule type" value="Genomic_DNA"/>
</dbReference>
<dbReference type="CDD" id="cd06170">
    <property type="entry name" value="LuxR_C_like"/>
    <property type="match status" value="1"/>
</dbReference>
<dbReference type="PANTHER" id="PTHR43214">
    <property type="entry name" value="TWO-COMPONENT RESPONSE REGULATOR"/>
    <property type="match status" value="1"/>
</dbReference>
<evidence type="ECO:0000259" key="6">
    <source>
        <dbReference type="PROSITE" id="PS50043"/>
    </source>
</evidence>
<evidence type="ECO:0000313" key="9">
    <source>
        <dbReference type="Proteomes" id="UP000199103"/>
    </source>
</evidence>
<evidence type="ECO:0000259" key="7">
    <source>
        <dbReference type="PROSITE" id="PS50110"/>
    </source>
</evidence>
<dbReference type="CDD" id="cd17535">
    <property type="entry name" value="REC_NarL-like"/>
    <property type="match status" value="1"/>
</dbReference>
<keyword evidence="2" id="KW-0805">Transcription regulation</keyword>
<keyword evidence="1 5" id="KW-0597">Phosphoprotein</keyword>
<dbReference type="OrthoDB" id="9808843at2"/>
<keyword evidence="4" id="KW-0804">Transcription</keyword>
<dbReference type="InterPro" id="IPR011006">
    <property type="entry name" value="CheY-like_superfamily"/>
</dbReference>
<feature type="domain" description="HTH luxR-type" evidence="6">
    <location>
        <begin position="154"/>
        <end position="219"/>
    </location>
</feature>
<dbReference type="PRINTS" id="PR00038">
    <property type="entry name" value="HTHLUXR"/>
</dbReference>
<dbReference type="Proteomes" id="UP000199103">
    <property type="component" value="Chromosome I"/>
</dbReference>
<evidence type="ECO:0000256" key="5">
    <source>
        <dbReference type="PROSITE-ProRule" id="PRU00169"/>
    </source>
</evidence>
<dbReference type="SUPFAM" id="SSF52172">
    <property type="entry name" value="CheY-like"/>
    <property type="match status" value="1"/>
</dbReference>
<dbReference type="STRING" id="630515.SAMN04489812_3354"/>
<dbReference type="InterPro" id="IPR001789">
    <property type="entry name" value="Sig_transdc_resp-reg_receiver"/>
</dbReference>
<dbReference type="PANTHER" id="PTHR43214:SF24">
    <property type="entry name" value="TRANSCRIPTIONAL REGULATORY PROTEIN NARL-RELATED"/>
    <property type="match status" value="1"/>
</dbReference>
<dbReference type="SMART" id="SM00421">
    <property type="entry name" value="HTH_LUXR"/>
    <property type="match status" value="1"/>
</dbReference>
<evidence type="ECO:0000256" key="2">
    <source>
        <dbReference type="ARBA" id="ARBA00023015"/>
    </source>
</evidence>
<dbReference type="SMART" id="SM00448">
    <property type="entry name" value="REC"/>
    <property type="match status" value="1"/>
</dbReference>
<dbReference type="Pfam" id="PF00196">
    <property type="entry name" value="GerE"/>
    <property type="match status" value="1"/>
</dbReference>
<gene>
    <name evidence="8" type="ORF">SAMN04489812_3354</name>
</gene>
<dbReference type="Gene3D" id="3.40.50.2300">
    <property type="match status" value="1"/>
</dbReference>
<sequence length="233" mass="25063">MLGDMRTVLLVDDQPLMLQALTNFLTAEDGFTVVGEAHDGREAYEKAHELKPDLILMDLKMPRLSGIEATRLITAELPDIHVIALTTFSTLDFVLPTLRAGAAGFLEKDARPEEILDALRSVDDDNLALSPSVVRLLATYATSGGVVQDHEEWTGSDDIALAPRERSVLQHLASGLSNKEIASAMSVSPGSVKAYLGTACTKLGARDRLQAVVRAYELGLVKPRLGGPHPDPA</sequence>
<accession>A0A1H1VUA5</accession>
<name>A0A1H1VUA5_9ACTN</name>
<proteinExistence type="predicted"/>
<feature type="modified residue" description="4-aspartylphosphate" evidence="5">
    <location>
        <position position="58"/>
    </location>
</feature>
<keyword evidence="3 8" id="KW-0238">DNA-binding</keyword>
<dbReference type="GO" id="GO:0000160">
    <property type="term" value="P:phosphorelay signal transduction system"/>
    <property type="evidence" value="ECO:0007669"/>
    <property type="project" value="InterPro"/>
</dbReference>
<evidence type="ECO:0000256" key="1">
    <source>
        <dbReference type="ARBA" id="ARBA00022553"/>
    </source>
</evidence>
<dbReference type="InterPro" id="IPR058245">
    <property type="entry name" value="NreC/VraR/RcsB-like_REC"/>
</dbReference>
<organism evidence="8 9">
    <name type="scientific">Microlunatus soli</name>
    <dbReference type="NCBI Taxonomy" id="630515"/>
    <lineage>
        <taxon>Bacteria</taxon>
        <taxon>Bacillati</taxon>
        <taxon>Actinomycetota</taxon>
        <taxon>Actinomycetes</taxon>
        <taxon>Propionibacteriales</taxon>
        <taxon>Propionibacteriaceae</taxon>
        <taxon>Microlunatus</taxon>
    </lineage>
</organism>
<dbReference type="SUPFAM" id="SSF46894">
    <property type="entry name" value="C-terminal effector domain of the bipartite response regulators"/>
    <property type="match status" value="1"/>
</dbReference>
<dbReference type="InterPro" id="IPR016032">
    <property type="entry name" value="Sig_transdc_resp-reg_C-effctor"/>
</dbReference>
<dbReference type="GO" id="GO:0003677">
    <property type="term" value="F:DNA binding"/>
    <property type="evidence" value="ECO:0007669"/>
    <property type="project" value="UniProtKB-KW"/>
</dbReference>
<dbReference type="AlphaFoldDB" id="A0A1H1VUA5"/>